<feature type="active site" evidence="7">
    <location>
        <position position="105"/>
    </location>
</feature>
<dbReference type="SUPFAM" id="SSF51306">
    <property type="entry name" value="LexA/Signal peptidase"/>
    <property type="match status" value="1"/>
</dbReference>
<gene>
    <name evidence="11" type="ORF">ElyMa_002523500</name>
</gene>
<keyword evidence="8" id="KW-0645">Protease</keyword>
<comment type="similarity">
    <text evidence="2 8">Belongs to the peptidase S26 family.</text>
</comment>
<evidence type="ECO:0000259" key="9">
    <source>
        <dbReference type="Pfam" id="PF08323"/>
    </source>
</evidence>
<dbReference type="PROSITE" id="PS00760">
    <property type="entry name" value="SPASE_I_2"/>
    <property type="match status" value="1"/>
</dbReference>
<reference evidence="11 12" key="1">
    <citation type="journal article" date="2021" name="Elife">
        <title>Chloroplast acquisition without the gene transfer in kleptoplastic sea slugs, Plakobranchus ocellatus.</title>
        <authorList>
            <person name="Maeda T."/>
            <person name="Takahashi S."/>
            <person name="Yoshida T."/>
            <person name="Shimamura S."/>
            <person name="Takaki Y."/>
            <person name="Nagai Y."/>
            <person name="Toyoda A."/>
            <person name="Suzuki Y."/>
            <person name="Arimoto A."/>
            <person name="Ishii H."/>
            <person name="Satoh N."/>
            <person name="Nishiyama T."/>
            <person name="Hasebe M."/>
            <person name="Maruyama T."/>
            <person name="Minagawa J."/>
            <person name="Obokata J."/>
            <person name="Shigenobu S."/>
        </authorList>
    </citation>
    <scope>NUCLEOTIDE SEQUENCE [LARGE SCALE GENOMIC DNA]</scope>
</reference>
<dbReference type="SUPFAM" id="SSF53756">
    <property type="entry name" value="UDP-Glycosyltransferase/glycogen phosphorylase"/>
    <property type="match status" value="1"/>
</dbReference>
<dbReference type="NCBIfam" id="TIGR02227">
    <property type="entry name" value="sigpep_I_bact"/>
    <property type="match status" value="1"/>
</dbReference>
<dbReference type="Pfam" id="PF08323">
    <property type="entry name" value="Glyco_transf_5"/>
    <property type="match status" value="1"/>
</dbReference>
<evidence type="ECO:0000256" key="5">
    <source>
        <dbReference type="ARBA" id="ARBA00022679"/>
    </source>
</evidence>
<dbReference type="AlphaFoldDB" id="A0AAV4GTP7"/>
<evidence type="ECO:0000256" key="2">
    <source>
        <dbReference type="ARBA" id="ARBA00009370"/>
    </source>
</evidence>
<evidence type="ECO:0000256" key="7">
    <source>
        <dbReference type="PIRSR" id="PIRSR600223-1"/>
    </source>
</evidence>
<dbReference type="GO" id="GO:0004252">
    <property type="term" value="F:serine-type endopeptidase activity"/>
    <property type="evidence" value="ECO:0007669"/>
    <property type="project" value="InterPro"/>
</dbReference>
<proteinExistence type="inferred from homology"/>
<dbReference type="CDD" id="cd06530">
    <property type="entry name" value="S26_SPase_I"/>
    <property type="match status" value="1"/>
</dbReference>
<dbReference type="InterPro" id="IPR013534">
    <property type="entry name" value="Starch_synth_cat_dom"/>
</dbReference>
<dbReference type="PRINTS" id="PR00727">
    <property type="entry name" value="LEADERPTASE"/>
</dbReference>
<keyword evidence="12" id="KW-1185">Reference proteome</keyword>
<dbReference type="GO" id="GO:0006465">
    <property type="term" value="P:signal peptide processing"/>
    <property type="evidence" value="ECO:0007669"/>
    <property type="project" value="InterPro"/>
</dbReference>
<evidence type="ECO:0000256" key="4">
    <source>
        <dbReference type="ARBA" id="ARBA00022676"/>
    </source>
</evidence>
<keyword evidence="8" id="KW-0999">Mitochondrion inner membrane</keyword>
<dbReference type="EC" id="3.4.21.-" evidence="8"/>
<dbReference type="GO" id="GO:0016757">
    <property type="term" value="F:glycosyltransferase activity"/>
    <property type="evidence" value="ECO:0007669"/>
    <property type="project" value="UniProtKB-KW"/>
</dbReference>
<organism evidence="11 12">
    <name type="scientific">Elysia marginata</name>
    <dbReference type="NCBI Taxonomy" id="1093978"/>
    <lineage>
        <taxon>Eukaryota</taxon>
        <taxon>Metazoa</taxon>
        <taxon>Spiralia</taxon>
        <taxon>Lophotrochozoa</taxon>
        <taxon>Mollusca</taxon>
        <taxon>Gastropoda</taxon>
        <taxon>Heterobranchia</taxon>
        <taxon>Euthyneura</taxon>
        <taxon>Panpulmonata</taxon>
        <taxon>Sacoglossa</taxon>
        <taxon>Placobranchoidea</taxon>
        <taxon>Plakobranchidae</taxon>
        <taxon>Elysia</taxon>
    </lineage>
</organism>
<keyword evidence="4" id="KW-0328">Glycosyltransferase</keyword>
<comment type="catalytic activity">
    <reaction evidence="1">
        <text>Cleavage of hydrophobic, N-terminal signal or leader sequences from secreted and periplasmic proteins.</text>
        <dbReference type="EC" id="3.4.21.89"/>
    </reaction>
</comment>
<dbReference type="InterPro" id="IPR019533">
    <property type="entry name" value="Peptidase_S26"/>
</dbReference>
<evidence type="ECO:0000256" key="1">
    <source>
        <dbReference type="ARBA" id="ARBA00000677"/>
    </source>
</evidence>
<dbReference type="PANTHER" id="PTHR43390:SF1">
    <property type="entry name" value="CHLOROPLAST PROCESSING PEPTIDASE"/>
    <property type="match status" value="1"/>
</dbReference>
<evidence type="ECO:0000259" key="10">
    <source>
        <dbReference type="Pfam" id="PF10502"/>
    </source>
</evidence>
<dbReference type="InterPro" id="IPR036286">
    <property type="entry name" value="LexA/Signal_pep-like_sf"/>
</dbReference>
<dbReference type="InterPro" id="IPR000223">
    <property type="entry name" value="Pept_S26A_signal_pept_1"/>
</dbReference>
<evidence type="ECO:0000256" key="3">
    <source>
        <dbReference type="ARBA" id="ARBA00011805"/>
    </source>
</evidence>
<feature type="domain" description="Peptidase S26" evidence="10">
    <location>
        <begin position="2"/>
        <end position="133"/>
    </location>
</feature>
<dbReference type="Gene3D" id="2.10.109.10">
    <property type="entry name" value="Umud Fragment, subunit A"/>
    <property type="match status" value="2"/>
</dbReference>
<dbReference type="PANTHER" id="PTHR43390">
    <property type="entry name" value="SIGNAL PEPTIDASE I"/>
    <property type="match status" value="1"/>
</dbReference>
<comment type="subunit">
    <text evidence="3">Heterodimer of 2 subunits, IMMPL1 and IMMPL2.</text>
</comment>
<dbReference type="EMBL" id="BMAT01005176">
    <property type="protein sequence ID" value="GFR88659.1"/>
    <property type="molecule type" value="Genomic_DNA"/>
</dbReference>
<dbReference type="PROSITE" id="PS00761">
    <property type="entry name" value="SPASE_I_3"/>
    <property type="match status" value="1"/>
</dbReference>
<feature type="active site" evidence="7">
    <location>
        <position position="6"/>
    </location>
</feature>
<dbReference type="GO" id="GO:0098796">
    <property type="term" value="C:membrane protein complex"/>
    <property type="evidence" value="ECO:0007669"/>
    <property type="project" value="UniProtKB-ARBA"/>
</dbReference>
<evidence type="ECO:0000256" key="6">
    <source>
        <dbReference type="ARBA" id="ARBA00022801"/>
    </source>
</evidence>
<dbReference type="GO" id="GO:0005743">
    <property type="term" value="C:mitochondrial inner membrane"/>
    <property type="evidence" value="ECO:0007669"/>
    <property type="project" value="UniProtKB-SubCell"/>
</dbReference>
<evidence type="ECO:0000313" key="11">
    <source>
        <dbReference type="EMBL" id="GFR88659.1"/>
    </source>
</evidence>
<keyword evidence="5" id="KW-0808">Transferase</keyword>
<dbReference type="GO" id="GO:1905370">
    <property type="term" value="C:serine-type endopeptidase complex"/>
    <property type="evidence" value="ECO:0007669"/>
    <property type="project" value="UniProtKB-ARBA"/>
</dbReference>
<comment type="subcellular location">
    <subcellularLocation>
        <location evidence="8">Mitochondrion inner membrane</location>
    </subcellularLocation>
</comment>
<dbReference type="InterPro" id="IPR019757">
    <property type="entry name" value="Pept_S26A_signal_pept_1_Lys-AS"/>
</dbReference>
<dbReference type="Pfam" id="PF10502">
    <property type="entry name" value="Peptidase_S26"/>
    <property type="match status" value="2"/>
</dbReference>
<dbReference type="InterPro" id="IPR019758">
    <property type="entry name" value="Pept_S26A_signal_pept_1_CS"/>
</dbReference>
<name>A0AAV4GTP7_9GAST</name>
<sequence length="594" mass="68975">MIPTPSLEKTLLVGDFLLVSKFHYGARIPNTPIALPMVHDTIPLLKIKSYLNLLELPYMRFPGIQKVKRNDIVTFNWPADTVRFFFDKSKIHKYKPVDKKSNYVKRAVGIPGDTLEVRRGYVYINGKQLQLPKTARLQFSYFVKTRPGTNLTKNYMYKRYGVTAPFGMIGQHIYNFTALTDEIVKKLKNNPKILNVVKYSRTDNAFNSSVFPHSAQMPWSVDEYGPIVIPSKGVSVPINVELIPLYKRIITEYEGNTMRVEGTEVFINNKKVNTYTFKQDYYWMMGDNRHSSEDSRYWGFVPEDHILGKPIFIWMSLDWFDDIKIRWDRIFTTMGGEEVLPYWKETEVAKVSFAIPKAISERGGDIRIFTPRFGNINQRRHQIHEVVRLSRVNLVVNDTDMPLMVKVASIPNERMQVYFIDNEDCFNRKEKYTTDKGKLFKDNDERLIFFIKGVIETVKKLNWRPDIIHLHGWITYLFPLYLKTFYKGDPLIVKSKIVTSIYPPEFEGSVDANIVKKLEYDGIPKKELSHLIKATDYTSFLKMAIDYSDGVLLASEGVPKDVVDHIDKIGKPSLNNIGREVDSVIDYYQDVILD</sequence>
<dbReference type="Proteomes" id="UP000762676">
    <property type="component" value="Unassembled WGS sequence"/>
</dbReference>
<keyword evidence="8" id="KW-0496">Mitochondrion</keyword>
<accession>A0AAV4GTP7</accession>
<feature type="domain" description="Peptidase S26" evidence="10">
    <location>
        <begin position="274"/>
        <end position="314"/>
    </location>
</feature>
<evidence type="ECO:0000313" key="12">
    <source>
        <dbReference type="Proteomes" id="UP000762676"/>
    </source>
</evidence>
<keyword evidence="6 8" id="KW-0378">Hydrolase</keyword>
<dbReference type="GO" id="GO:0009003">
    <property type="term" value="F:signal peptidase activity"/>
    <property type="evidence" value="ECO:0007669"/>
    <property type="project" value="UniProtKB-EC"/>
</dbReference>
<comment type="caution">
    <text evidence="11">The sequence shown here is derived from an EMBL/GenBank/DDBJ whole genome shotgun (WGS) entry which is preliminary data.</text>
</comment>
<keyword evidence="8" id="KW-0472">Membrane</keyword>
<dbReference type="Gene3D" id="3.40.50.2000">
    <property type="entry name" value="Glycogen Phosphorylase B"/>
    <property type="match status" value="1"/>
</dbReference>
<feature type="domain" description="Starch synthase catalytic" evidence="9">
    <location>
        <begin position="337"/>
        <end position="565"/>
    </location>
</feature>
<protein>
    <recommendedName>
        <fullName evidence="8">Mitochondrial inner membrane protease subunit</fullName>
        <ecNumber evidence="8">3.4.21.-</ecNumber>
    </recommendedName>
</protein>
<evidence type="ECO:0000256" key="8">
    <source>
        <dbReference type="RuleBase" id="RU362041"/>
    </source>
</evidence>